<dbReference type="GO" id="GO:0003824">
    <property type="term" value="F:catalytic activity"/>
    <property type="evidence" value="ECO:0007669"/>
    <property type="project" value="UniProtKB-ARBA"/>
</dbReference>
<proteinExistence type="predicted"/>
<dbReference type="Proteomes" id="UP000316747">
    <property type="component" value="Unassembled WGS sequence"/>
</dbReference>
<accession>A0A543I3J8</accession>
<dbReference type="InterPro" id="IPR000073">
    <property type="entry name" value="AB_hydrolase_1"/>
</dbReference>
<dbReference type="Pfam" id="PF12697">
    <property type="entry name" value="Abhydrolase_6"/>
    <property type="match status" value="1"/>
</dbReference>
<dbReference type="SUPFAM" id="SSF53474">
    <property type="entry name" value="alpha/beta-Hydrolases"/>
    <property type="match status" value="1"/>
</dbReference>
<sequence>MTDSTIRCIKDRASPGSVVLVHPLWGNPQDWRWVGELIEDAGAEVVAPDLPSHRSPEAGLLKDADEVRAVIRA</sequence>
<dbReference type="InterPro" id="IPR029058">
    <property type="entry name" value="AB_hydrolase_fold"/>
</dbReference>
<name>A0A543I3J8_9MICO</name>
<dbReference type="Gene3D" id="3.40.50.1820">
    <property type="entry name" value="alpha/beta hydrolase"/>
    <property type="match status" value="1"/>
</dbReference>
<evidence type="ECO:0000313" key="3">
    <source>
        <dbReference type="Proteomes" id="UP000316747"/>
    </source>
</evidence>
<gene>
    <name evidence="2" type="ORF">FBY41_1548</name>
</gene>
<dbReference type="EMBL" id="VFPM01000001">
    <property type="protein sequence ID" value="TQM65162.1"/>
    <property type="molecule type" value="Genomic_DNA"/>
</dbReference>
<comment type="caution">
    <text evidence="2">The sequence shown here is derived from an EMBL/GenBank/DDBJ whole genome shotgun (WGS) entry which is preliminary data.</text>
</comment>
<reference evidence="2 3" key="1">
    <citation type="submission" date="2019-06" db="EMBL/GenBank/DDBJ databases">
        <title>Genome sequencing of plant associated microbes to promote plant fitness in Sorghum bicolor and Oryza sativa.</title>
        <authorList>
            <person name="Coleman-Derr D."/>
        </authorList>
    </citation>
    <scope>NUCLEOTIDE SEQUENCE [LARGE SCALE GENOMIC DNA]</scope>
    <source>
        <strain evidence="2 3">KV-663</strain>
    </source>
</reference>
<dbReference type="OrthoDB" id="3810256at2"/>
<dbReference type="RefSeq" id="WP_141842848.1">
    <property type="nucleotide sequence ID" value="NZ_VFPM01000001.1"/>
</dbReference>
<evidence type="ECO:0000313" key="2">
    <source>
        <dbReference type="EMBL" id="TQM65162.1"/>
    </source>
</evidence>
<organism evidence="2 3">
    <name type="scientific">Humibacillus xanthopallidus</name>
    <dbReference type="NCBI Taxonomy" id="412689"/>
    <lineage>
        <taxon>Bacteria</taxon>
        <taxon>Bacillati</taxon>
        <taxon>Actinomycetota</taxon>
        <taxon>Actinomycetes</taxon>
        <taxon>Micrococcales</taxon>
        <taxon>Intrasporangiaceae</taxon>
        <taxon>Humibacillus</taxon>
    </lineage>
</organism>
<feature type="domain" description="AB hydrolase-1" evidence="1">
    <location>
        <begin position="18"/>
        <end position="71"/>
    </location>
</feature>
<keyword evidence="3" id="KW-1185">Reference proteome</keyword>
<protein>
    <recommendedName>
        <fullName evidence="1">AB hydrolase-1 domain-containing protein</fullName>
    </recommendedName>
</protein>
<evidence type="ECO:0000259" key="1">
    <source>
        <dbReference type="Pfam" id="PF12697"/>
    </source>
</evidence>
<dbReference type="AlphaFoldDB" id="A0A543I3J8"/>